<evidence type="ECO:0000313" key="1">
    <source>
        <dbReference type="EMBL" id="KAH7861605.1"/>
    </source>
</evidence>
<name>A0ACB7Z764_9ERIC</name>
<proteinExistence type="predicted"/>
<protein>
    <submittedName>
        <fullName evidence="1">Uncharacterized protein</fullName>
    </submittedName>
</protein>
<comment type="caution">
    <text evidence="1">The sequence shown here is derived from an EMBL/GenBank/DDBJ whole genome shotgun (WGS) entry which is preliminary data.</text>
</comment>
<evidence type="ECO:0000313" key="2">
    <source>
        <dbReference type="Proteomes" id="UP000828048"/>
    </source>
</evidence>
<dbReference type="EMBL" id="CM037154">
    <property type="protein sequence ID" value="KAH7861605.1"/>
    <property type="molecule type" value="Genomic_DNA"/>
</dbReference>
<sequence>MGALPLVQGQGHSFGLALQWSPSFCLYAVTSPIGCGSSFTQTDEFYIHGLWTSDQADLPFICTRSNTPKLVSPNLRFMMPTGQLLMNLQSLWPNLKAKGTIAKIWKHEYEKHGICYMISSNYFTKALVAYDDVLIEMKVHVGSSLYHSVLLPLGNF</sequence>
<gene>
    <name evidence="1" type="ORF">Vadar_028297</name>
</gene>
<organism evidence="1 2">
    <name type="scientific">Vaccinium darrowii</name>
    <dbReference type="NCBI Taxonomy" id="229202"/>
    <lineage>
        <taxon>Eukaryota</taxon>
        <taxon>Viridiplantae</taxon>
        <taxon>Streptophyta</taxon>
        <taxon>Embryophyta</taxon>
        <taxon>Tracheophyta</taxon>
        <taxon>Spermatophyta</taxon>
        <taxon>Magnoliopsida</taxon>
        <taxon>eudicotyledons</taxon>
        <taxon>Gunneridae</taxon>
        <taxon>Pentapetalae</taxon>
        <taxon>asterids</taxon>
        <taxon>Ericales</taxon>
        <taxon>Ericaceae</taxon>
        <taxon>Vaccinioideae</taxon>
        <taxon>Vaccinieae</taxon>
        <taxon>Vaccinium</taxon>
    </lineage>
</organism>
<reference evidence="1 2" key="1">
    <citation type="journal article" date="2021" name="Hortic Res">
        <title>High-quality reference genome and annotation aids understanding of berry development for evergreen blueberry (Vaccinium darrowii).</title>
        <authorList>
            <person name="Yu J."/>
            <person name="Hulse-Kemp A.M."/>
            <person name="Babiker E."/>
            <person name="Staton M."/>
        </authorList>
    </citation>
    <scope>NUCLEOTIDE SEQUENCE [LARGE SCALE GENOMIC DNA]</scope>
    <source>
        <strain evidence="2">cv. NJ 8807/NJ 8810</strain>
        <tissue evidence="1">Young leaf</tissue>
    </source>
</reference>
<accession>A0ACB7Z764</accession>
<dbReference type="Proteomes" id="UP000828048">
    <property type="component" value="Chromosome 4"/>
</dbReference>
<keyword evidence="2" id="KW-1185">Reference proteome</keyword>